<dbReference type="SUPFAM" id="SSF52172">
    <property type="entry name" value="CheY-like"/>
    <property type="match status" value="1"/>
</dbReference>
<comment type="caution">
    <text evidence="4">The sequence shown here is derived from an EMBL/GenBank/DDBJ whole genome shotgun (WGS) entry which is preliminary data.</text>
</comment>
<organism evidence="4 5">
    <name type="scientific">Jeotgalibacillus proteolyticus</name>
    <dbReference type="NCBI Taxonomy" id="2082395"/>
    <lineage>
        <taxon>Bacteria</taxon>
        <taxon>Bacillati</taxon>
        <taxon>Bacillota</taxon>
        <taxon>Bacilli</taxon>
        <taxon>Bacillales</taxon>
        <taxon>Caryophanaceae</taxon>
        <taxon>Jeotgalibacillus</taxon>
    </lineage>
</organism>
<dbReference type="InterPro" id="IPR027417">
    <property type="entry name" value="P-loop_NTPase"/>
</dbReference>
<keyword evidence="1" id="KW-0547">Nucleotide-binding</keyword>
<dbReference type="OrthoDB" id="2512803at2"/>
<dbReference type="InterPro" id="IPR050625">
    <property type="entry name" value="ParA/MinD_ATPase"/>
</dbReference>
<dbReference type="Gene3D" id="3.40.50.300">
    <property type="entry name" value="P-loop containing nucleotide triphosphate hydrolases"/>
    <property type="match status" value="1"/>
</dbReference>
<dbReference type="AlphaFoldDB" id="A0A2S5G6N8"/>
<keyword evidence="5" id="KW-1185">Reference proteome</keyword>
<dbReference type="GO" id="GO:0005829">
    <property type="term" value="C:cytosol"/>
    <property type="evidence" value="ECO:0007669"/>
    <property type="project" value="TreeGrafter"/>
</dbReference>
<gene>
    <name evidence="4" type="ORF">C4B60_20230</name>
</gene>
<evidence type="ECO:0000256" key="1">
    <source>
        <dbReference type="ARBA" id="ARBA00022741"/>
    </source>
</evidence>
<evidence type="ECO:0000259" key="3">
    <source>
        <dbReference type="Pfam" id="PF13614"/>
    </source>
</evidence>
<dbReference type="GO" id="GO:0016887">
    <property type="term" value="F:ATP hydrolysis activity"/>
    <property type="evidence" value="ECO:0007669"/>
    <property type="project" value="TreeGrafter"/>
</dbReference>
<protein>
    <submittedName>
        <fullName evidence="4">Pilus assembly protein CpaE</fullName>
    </submittedName>
</protein>
<evidence type="ECO:0000313" key="4">
    <source>
        <dbReference type="EMBL" id="PPA68646.1"/>
    </source>
</evidence>
<dbReference type="InterPro" id="IPR011006">
    <property type="entry name" value="CheY-like_superfamily"/>
</dbReference>
<dbReference type="PANTHER" id="PTHR43384:SF6">
    <property type="entry name" value="SEPTUM SITE-DETERMINING PROTEIN MIND HOMOLOG, CHLOROPLASTIC"/>
    <property type="match status" value="1"/>
</dbReference>
<name>A0A2S5G6N8_9BACL</name>
<proteinExistence type="predicted"/>
<dbReference type="Gene3D" id="3.40.50.2300">
    <property type="match status" value="1"/>
</dbReference>
<dbReference type="GO" id="GO:0051782">
    <property type="term" value="P:negative regulation of cell division"/>
    <property type="evidence" value="ECO:0007669"/>
    <property type="project" value="TreeGrafter"/>
</dbReference>
<dbReference type="InterPro" id="IPR025669">
    <property type="entry name" value="AAA_dom"/>
</dbReference>
<dbReference type="SUPFAM" id="SSF52540">
    <property type="entry name" value="P-loop containing nucleoside triphosphate hydrolases"/>
    <property type="match status" value="1"/>
</dbReference>
<sequence>MKQSDILIIGQEGMLLTSVQEHLSNDINYDFLDSAHLRSELKNKDPKIILLLHKDDNNLERVQYIQFETQGIPIIFIHELHDFELFRNLVRAGATDYLVFPEDGDGFEDRILNIVSRADAEESTEKKTTFKRGSGKVFAFYSGKGGSGKTFLSTSFAQTLKLESTAQVVYIDLNLQFGGGETFLGVEANRTILDFEPVINEISEHHLRNVSEKERFSKMDLLISPRDAEVAERLTEEFVTKLLRACRRTYDFIIVDLPAGIDERSYGALIEADKIYYTTMLDTPSIRVMKHVEELFQKLGIPVDGRLELVINEAGRENELSKKDLERFVSYPVAAEVRRDIKGVQAAINKGQPIRKEVKEKKLIPAAKDIRKWVRSMLK</sequence>
<evidence type="ECO:0000256" key="2">
    <source>
        <dbReference type="ARBA" id="ARBA00022840"/>
    </source>
</evidence>
<feature type="domain" description="AAA" evidence="3">
    <location>
        <begin position="136"/>
        <end position="278"/>
    </location>
</feature>
<dbReference type="GO" id="GO:0005524">
    <property type="term" value="F:ATP binding"/>
    <property type="evidence" value="ECO:0007669"/>
    <property type="project" value="UniProtKB-KW"/>
</dbReference>
<dbReference type="Proteomes" id="UP000239047">
    <property type="component" value="Unassembled WGS sequence"/>
</dbReference>
<dbReference type="GO" id="GO:0009898">
    <property type="term" value="C:cytoplasmic side of plasma membrane"/>
    <property type="evidence" value="ECO:0007669"/>
    <property type="project" value="TreeGrafter"/>
</dbReference>
<evidence type="ECO:0000313" key="5">
    <source>
        <dbReference type="Proteomes" id="UP000239047"/>
    </source>
</evidence>
<keyword evidence="2" id="KW-0067">ATP-binding</keyword>
<dbReference type="Pfam" id="PF13614">
    <property type="entry name" value="AAA_31"/>
    <property type="match status" value="1"/>
</dbReference>
<reference evidence="4 5" key="1">
    <citation type="submission" date="2018-02" db="EMBL/GenBank/DDBJ databases">
        <title>Jeotgalibacillus proteolyticum sp. nov. a protease producing bacterium isolated from ocean sediments of Laizhou Bay.</title>
        <authorList>
            <person name="Li Y."/>
        </authorList>
    </citation>
    <scope>NUCLEOTIDE SEQUENCE [LARGE SCALE GENOMIC DNA]</scope>
    <source>
        <strain evidence="4 5">22-7</strain>
    </source>
</reference>
<dbReference type="PANTHER" id="PTHR43384">
    <property type="entry name" value="SEPTUM SITE-DETERMINING PROTEIN MIND HOMOLOG, CHLOROPLASTIC-RELATED"/>
    <property type="match status" value="1"/>
</dbReference>
<dbReference type="RefSeq" id="WP_104059777.1">
    <property type="nucleotide sequence ID" value="NZ_PREZ01000010.1"/>
</dbReference>
<dbReference type="EMBL" id="PREZ01000010">
    <property type="protein sequence ID" value="PPA68646.1"/>
    <property type="molecule type" value="Genomic_DNA"/>
</dbReference>
<accession>A0A2S5G6N8</accession>